<evidence type="ECO:0000256" key="9">
    <source>
        <dbReference type="PIRSR" id="PIRSR000294-2"/>
    </source>
</evidence>
<gene>
    <name evidence="11" type="ORF">GJV77_11615</name>
</gene>
<keyword evidence="2 8" id="KW-0349">Heme</keyword>
<dbReference type="RefSeq" id="WP_155036527.1">
    <property type="nucleotide sequence ID" value="NZ_JAYMMG010000022.1"/>
</dbReference>
<keyword evidence="6" id="KW-0560">Oxidoreductase</keyword>
<feature type="binding site" description="covalent" evidence="8">
    <location>
        <position position="228"/>
    </location>
    <ligand>
        <name>heme c</name>
        <dbReference type="ChEBI" id="CHEBI:61717"/>
        <label>2</label>
    </ligand>
</feature>
<name>A0A7K1GNT0_9FLAO</name>
<feature type="domain" description="Cytochrome c" evidence="10">
    <location>
        <begin position="212"/>
        <end position="339"/>
    </location>
</feature>
<keyword evidence="11" id="KW-0575">Peroxidase</keyword>
<evidence type="ECO:0000256" key="7">
    <source>
        <dbReference type="ARBA" id="ARBA00023004"/>
    </source>
</evidence>
<dbReference type="PIRSF" id="PIRSF000294">
    <property type="entry name" value="Cytochrome-c_peroxidase"/>
    <property type="match status" value="1"/>
</dbReference>
<keyword evidence="4" id="KW-0732">Signal</keyword>
<dbReference type="SUPFAM" id="SSF46626">
    <property type="entry name" value="Cytochrome c"/>
    <property type="match status" value="2"/>
</dbReference>
<feature type="domain" description="Cytochrome c" evidence="10">
    <location>
        <begin position="58"/>
        <end position="192"/>
    </location>
</feature>
<dbReference type="GO" id="GO:0004130">
    <property type="term" value="F:cytochrome-c peroxidase activity"/>
    <property type="evidence" value="ECO:0007669"/>
    <property type="project" value="TreeGrafter"/>
</dbReference>
<dbReference type="GO" id="GO:0042597">
    <property type="term" value="C:periplasmic space"/>
    <property type="evidence" value="ECO:0007669"/>
    <property type="project" value="UniProtKB-SubCell"/>
</dbReference>
<evidence type="ECO:0000256" key="3">
    <source>
        <dbReference type="ARBA" id="ARBA00022723"/>
    </source>
</evidence>
<keyword evidence="3 9" id="KW-0479">Metal-binding</keyword>
<dbReference type="OrthoDB" id="9805202at2"/>
<protein>
    <submittedName>
        <fullName evidence="11">Cytochrome-c peroxidase</fullName>
    </submittedName>
</protein>
<dbReference type="GO" id="GO:0046872">
    <property type="term" value="F:metal ion binding"/>
    <property type="evidence" value="ECO:0007669"/>
    <property type="project" value="UniProtKB-KW"/>
</dbReference>
<keyword evidence="12" id="KW-1185">Reference proteome</keyword>
<dbReference type="PROSITE" id="PS51007">
    <property type="entry name" value="CYTC"/>
    <property type="match status" value="2"/>
</dbReference>
<evidence type="ECO:0000313" key="11">
    <source>
        <dbReference type="EMBL" id="MTH30545.1"/>
    </source>
</evidence>
<reference evidence="11 12" key="1">
    <citation type="journal article" date="2006" name="Int. J. Syst. Evol. Microbiol.">
        <title>Myroides pelagicus sp. nov., isolated from seawater in Thailand.</title>
        <authorList>
            <person name="Yoon J."/>
            <person name="Maneerat S."/>
            <person name="Kawai F."/>
            <person name="Yokota A."/>
        </authorList>
    </citation>
    <scope>NUCLEOTIDE SEQUENCE [LARGE SCALE GENOMIC DNA]</scope>
    <source>
        <strain evidence="11 12">SM1T</strain>
    </source>
</reference>
<feature type="binding site" description="covalent" evidence="8">
    <location>
        <position position="225"/>
    </location>
    <ligand>
        <name>heme c</name>
        <dbReference type="ChEBI" id="CHEBI:61717"/>
        <label>2</label>
    </ligand>
</feature>
<evidence type="ECO:0000259" key="10">
    <source>
        <dbReference type="PROSITE" id="PS51007"/>
    </source>
</evidence>
<dbReference type="EMBL" id="WMJY01000030">
    <property type="protein sequence ID" value="MTH30545.1"/>
    <property type="molecule type" value="Genomic_DNA"/>
</dbReference>
<comment type="subcellular location">
    <subcellularLocation>
        <location evidence="1">Periplasm</location>
    </subcellularLocation>
</comment>
<evidence type="ECO:0000256" key="5">
    <source>
        <dbReference type="ARBA" id="ARBA00022764"/>
    </source>
</evidence>
<feature type="binding site" description="covalent" evidence="8">
    <location>
        <position position="83"/>
    </location>
    <ligand>
        <name>heme c</name>
        <dbReference type="ChEBI" id="CHEBI:61717"/>
        <label>1</label>
    </ligand>
</feature>
<feature type="binding site" description="axial binding residue" evidence="9">
    <location>
        <position position="229"/>
    </location>
    <ligand>
        <name>heme c</name>
        <dbReference type="ChEBI" id="CHEBI:61717"/>
        <label>2</label>
    </ligand>
    <ligandPart>
        <name>Fe</name>
        <dbReference type="ChEBI" id="CHEBI:18248"/>
    </ligandPart>
</feature>
<comment type="cofactor">
    <cofactor evidence="8">
        <name>heme</name>
        <dbReference type="ChEBI" id="CHEBI:30413"/>
    </cofactor>
    <text evidence="8">Binds 2 heme groups.</text>
</comment>
<comment type="caution">
    <text evidence="11">The sequence shown here is derived from an EMBL/GenBank/DDBJ whole genome shotgun (WGS) entry which is preliminary data.</text>
</comment>
<dbReference type="InterPro" id="IPR036909">
    <property type="entry name" value="Cyt_c-like_dom_sf"/>
</dbReference>
<dbReference type="AlphaFoldDB" id="A0A7K1GNT0"/>
<dbReference type="Proteomes" id="UP000488936">
    <property type="component" value="Unassembled WGS sequence"/>
</dbReference>
<keyword evidence="7 9" id="KW-0408">Iron</keyword>
<keyword evidence="5" id="KW-0574">Periplasm</keyword>
<dbReference type="Pfam" id="PF03150">
    <property type="entry name" value="CCP_MauG"/>
    <property type="match status" value="1"/>
</dbReference>
<dbReference type="GO" id="GO:0009055">
    <property type="term" value="F:electron transfer activity"/>
    <property type="evidence" value="ECO:0007669"/>
    <property type="project" value="InterPro"/>
</dbReference>
<accession>A0A7K1GNT0</accession>
<dbReference type="InterPro" id="IPR004852">
    <property type="entry name" value="Di-haem_cyt_c_peroxidsae"/>
</dbReference>
<comment type="PTM">
    <text evidence="8">Binds 2 heme groups per subunit.</text>
</comment>
<evidence type="ECO:0000256" key="8">
    <source>
        <dbReference type="PIRSR" id="PIRSR000294-1"/>
    </source>
</evidence>
<evidence type="ECO:0000256" key="4">
    <source>
        <dbReference type="ARBA" id="ARBA00022729"/>
    </source>
</evidence>
<feature type="binding site" description="axial binding residue" evidence="9">
    <location>
        <position position="84"/>
    </location>
    <ligand>
        <name>heme c</name>
        <dbReference type="ChEBI" id="CHEBI:61717"/>
        <label>1</label>
    </ligand>
    <ligandPart>
        <name>Fe</name>
        <dbReference type="ChEBI" id="CHEBI:18248"/>
    </ligandPart>
</feature>
<dbReference type="GO" id="GO:0020037">
    <property type="term" value="F:heme binding"/>
    <property type="evidence" value="ECO:0007669"/>
    <property type="project" value="InterPro"/>
</dbReference>
<proteinExistence type="predicted"/>
<evidence type="ECO:0000256" key="2">
    <source>
        <dbReference type="ARBA" id="ARBA00022617"/>
    </source>
</evidence>
<dbReference type="Gene3D" id="1.10.760.10">
    <property type="entry name" value="Cytochrome c-like domain"/>
    <property type="match status" value="2"/>
</dbReference>
<dbReference type="InterPro" id="IPR026259">
    <property type="entry name" value="MauG/Cytc_peroxidase"/>
</dbReference>
<feature type="binding site" description="covalent" evidence="8">
    <location>
        <position position="80"/>
    </location>
    <ligand>
        <name>heme c</name>
        <dbReference type="ChEBI" id="CHEBI:61717"/>
        <label>1</label>
    </ligand>
</feature>
<evidence type="ECO:0000313" key="12">
    <source>
        <dbReference type="Proteomes" id="UP000488936"/>
    </source>
</evidence>
<sequence>MRIKLVLLLGVGVFLSNCSTEDTNYNELDKEGDGYSFVVPTNFPELKYKFVNNEITKSGVELGKKLFHDPRLSEDNTVSCASCHDKKAAFSDRGKAFSIGLEGQVGKRNAPPIQNMAFNDEYFYDGASNNLEMVSIVPIHNPVEMRETLPTIMDKLRDDQSYQILFNKAYKDVKMTTTSMLKALAQYMTVLVSSNSKYDKYIRNEPGGELSSTELHGLTLYRQNCASCHATDLFTDNSFRNNGLRVNPVLDDKGRYEVTGQEEDKYAFKVSSLRNVAFTEPYMHDGRFKTLEEVIDFYRFSVQDSPTLDPLLKQSDGTLGIQFSEEEKKALLTFLETLTDSEFIDNPAF</sequence>
<organism evidence="11 12">
    <name type="scientific">Myroides pelagicus</name>
    <dbReference type="NCBI Taxonomy" id="270914"/>
    <lineage>
        <taxon>Bacteria</taxon>
        <taxon>Pseudomonadati</taxon>
        <taxon>Bacteroidota</taxon>
        <taxon>Flavobacteriia</taxon>
        <taxon>Flavobacteriales</taxon>
        <taxon>Flavobacteriaceae</taxon>
        <taxon>Myroides</taxon>
    </lineage>
</organism>
<evidence type="ECO:0000256" key="6">
    <source>
        <dbReference type="ARBA" id="ARBA00023002"/>
    </source>
</evidence>
<dbReference type="InterPro" id="IPR009056">
    <property type="entry name" value="Cyt_c-like_dom"/>
</dbReference>
<dbReference type="PANTHER" id="PTHR30600">
    <property type="entry name" value="CYTOCHROME C PEROXIDASE-RELATED"/>
    <property type="match status" value="1"/>
</dbReference>
<dbReference type="InterPro" id="IPR051395">
    <property type="entry name" value="Cytochrome_c_Peroxidase/MauG"/>
</dbReference>
<evidence type="ECO:0000256" key="1">
    <source>
        <dbReference type="ARBA" id="ARBA00004418"/>
    </source>
</evidence>